<evidence type="ECO:0000256" key="2">
    <source>
        <dbReference type="ARBA" id="ARBA00022448"/>
    </source>
</evidence>
<keyword evidence="6" id="KW-0249">Electron transport</keyword>
<evidence type="ECO:0000256" key="1">
    <source>
        <dbReference type="ARBA" id="ARBA00004229"/>
    </source>
</evidence>
<comment type="subcellular location">
    <subcellularLocation>
        <location evidence="1">Plastid</location>
        <location evidence="1">Chloroplast</location>
    </subcellularLocation>
</comment>
<reference evidence="13 14" key="1">
    <citation type="journal article" date="2024" name="Plant Biotechnol. J.">
        <title>Dendrobium thyrsiflorum genome and its molecular insights into genes involved in important horticultural traits.</title>
        <authorList>
            <person name="Chen B."/>
            <person name="Wang J.Y."/>
            <person name="Zheng P.J."/>
            <person name="Li K.L."/>
            <person name="Liang Y.M."/>
            <person name="Chen X.F."/>
            <person name="Zhang C."/>
            <person name="Zhao X."/>
            <person name="He X."/>
            <person name="Zhang G.Q."/>
            <person name="Liu Z.J."/>
            <person name="Xu Q."/>
        </authorList>
    </citation>
    <scope>NUCLEOTIDE SEQUENCE [LARGE SCALE GENOMIC DNA]</scope>
    <source>
        <strain evidence="13">GZMU011</strain>
    </source>
</reference>
<keyword evidence="5" id="KW-0809">Transit peptide</keyword>
<evidence type="ECO:0000256" key="6">
    <source>
        <dbReference type="ARBA" id="ARBA00022982"/>
    </source>
</evidence>
<evidence type="ECO:0000256" key="8">
    <source>
        <dbReference type="ARBA" id="ARBA00023157"/>
    </source>
</evidence>
<feature type="compositionally biased region" description="Polar residues" evidence="11">
    <location>
        <begin position="22"/>
        <end position="34"/>
    </location>
</feature>
<evidence type="ECO:0000256" key="4">
    <source>
        <dbReference type="ARBA" id="ARBA00022640"/>
    </source>
</evidence>
<keyword evidence="14" id="KW-1185">Reference proteome</keyword>
<keyword evidence="2" id="KW-0813">Transport</keyword>
<evidence type="ECO:0000256" key="5">
    <source>
        <dbReference type="ARBA" id="ARBA00022946"/>
    </source>
</evidence>
<dbReference type="Gene3D" id="3.40.30.10">
    <property type="entry name" value="Glutaredoxin"/>
    <property type="match status" value="1"/>
</dbReference>
<evidence type="ECO:0000313" key="14">
    <source>
        <dbReference type="Proteomes" id="UP001552299"/>
    </source>
</evidence>
<name>A0ABD0U7W7_DENTH</name>
<protein>
    <recommendedName>
        <fullName evidence="12">Thioredoxin domain-containing protein</fullName>
    </recommendedName>
</protein>
<evidence type="ECO:0000256" key="7">
    <source>
        <dbReference type="ARBA" id="ARBA00023002"/>
    </source>
</evidence>
<evidence type="ECO:0000256" key="10">
    <source>
        <dbReference type="ARBA" id="ARBA00024039"/>
    </source>
</evidence>
<dbReference type="CDD" id="cd02947">
    <property type="entry name" value="TRX_family"/>
    <property type="match status" value="1"/>
</dbReference>
<keyword evidence="3" id="KW-0150">Chloroplast</keyword>
<comment type="caution">
    <text evidence="13">The sequence shown here is derived from an EMBL/GenBank/DDBJ whole genome shotgun (WGS) entry which is preliminary data.</text>
</comment>
<sequence>MHEINVSTNPIYIPTTKHELSKSTPTNGSSPTIYSGSLRGGNPWLLIRFPGHSTNGSIVVNGSGSGDVDHGFLYDDQGRVDILGSPFFDIEFGNDRTADEYVDRIIYQSVSEGSPKLAVEYEDKVLFIKVDTDDEYELAQDMQVRGLPTLYFISPDPNKNAIRTEGLIPREMIKNIIDNEM</sequence>
<dbReference type="SUPFAM" id="SSF52833">
    <property type="entry name" value="Thioredoxin-like"/>
    <property type="match status" value="1"/>
</dbReference>
<dbReference type="PANTHER" id="PTHR47834:SF2">
    <property type="entry name" value="THIOREDOXIN-LIKE PROTEIN CITRX, CHLOROPLASTIC"/>
    <property type="match status" value="1"/>
</dbReference>
<evidence type="ECO:0000256" key="9">
    <source>
        <dbReference type="ARBA" id="ARBA00023284"/>
    </source>
</evidence>
<proteinExistence type="inferred from homology"/>
<evidence type="ECO:0000313" key="13">
    <source>
        <dbReference type="EMBL" id="KAL0906506.1"/>
    </source>
</evidence>
<dbReference type="InterPro" id="IPR013766">
    <property type="entry name" value="Thioredoxin_domain"/>
</dbReference>
<dbReference type="InterPro" id="IPR036249">
    <property type="entry name" value="Thioredoxin-like_sf"/>
</dbReference>
<evidence type="ECO:0000256" key="3">
    <source>
        <dbReference type="ARBA" id="ARBA00022528"/>
    </source>
</evidence>
<feature type="domain" description="Thioredoxin" evidence="12">
    <location>
        <begin position="116"/>
        <end position="178"/>
    </location>
</feature>
<keyword evidence="9" id="KW-0676">Redox-active center</keyword>
<feature type="region of interest" description="Disordered" evidence="11">
    <location>
        <begin position="15"/>
        <end position="34"/>
    </location>
</feature>
<dbReference type="EMBL" id="JANQDX010000018">
    <property type="protein sequence ID" value="KAL0906506.1"/>
    <property type="molecule type" value="Genomic_DNA"/>
</dbReference>
<evidence type="ECO:0000259" key="12">
    <source>
        <dbReference type="Pfam" id="PF00085"/>
    </source>
</evidence>
<accession>A0ABD0U7W7</accession>
<keyword evidence="4" id="KW-0934">Plastid</keyword>
<evidence type="ECO:0000256" key="11">
    <source>
        <dbReference type="SAM" id="MobiDB-lite"/>
    </source>
</evidence>
<keyword evidence="7" id="KW-0560">Oxidoreductase</keyword>
<dbReference type="PANTHER" id="PTHR47834">
    <property type="entry name" value="THIOREDOXIN-LIKE PROTEIN CITRX, CHLOROPLASTIC"/>
    <property type="match status" value="1"/>
</dbReference>
<comment type="similarity">
    <text evidence="10">Belongs to the thioredoxin family. Plant CITRX-type subfamily.</text>
</comment>
<keyword evidence="8" id="KW-1015">Disulfide bond</keyword>
<gene>
    <name evidence="13" type="ORF">M5K25_025004</name>
</gene>
<dbReference type="GO" id="GO:0009507">
    <property type="term" value="C:chloroplast"/>
    <property type="evidence" value="ECO:0007669"/>
    <property type="project" value="UniProtKB-SubCell"/>
</dbReference>
<dbReference type="GO" id="GO:0016491">
    <property type="term" value="F:oxidoreductase activity"/>
    <property type="evidence" value="ECO:0007669"/>
    <property type="project" value="UniProtKB-KW"/>
</dbReference>
<dbReference type="Proteomes" id="UP001552299">
    <property type="component" value="Unassembled WGS sequence"/>
</dbReference>
<dbReference type="AlphaFoldDB" id="A0ABD0U7W7"/>
<dbReference type="InterPro" id="IPR044182">
    <property type="entry name" value="CITRX"/>
</dbReference>
<dbReference type="Pfam" id="PF00085">
    <property type="entry name" value="Thioredoxin"/>
    <property type="match status" value="1"/>
</dbReference>
<organism evidence="13 14">
    <name type="scientific">Dendrobium thyrsiflorum</name>
    <name type="common">Pinecone-like raceme dendrobium</name>
    <name type="synonym">Orchid</name>
    <dbReference type="NCBI Taxonomy" id="117978"/>
    <lineage>
        <taxon>Eukaryota</taxon>
        <taxon>Viridiplantae</taxon>
        <taxon>Streptophyta</taxon>
        <taxon>Embryophyta</taxon>
        <taxon>Tracheophyta</taxon>
        <taxon>Spermatophyta</taxon>
        <taxon>Magnoliopsida</taxon>
        <taxon>Liliopsida</taxon>
        <taxon>Asparagales</taxon>
        <taxon>Orchidaceae</taxon>
        <taxon>Epidendroideae</taxon>
        <taxon>Malaxideae</taxon>
        <taxon>Dendrobiinae</taxon>
        <taxon>Dendrobium</taxon>
    </lineage>
</organism>